<protein>
    <submittedName>
        <fullName evidence="1">Uncharacterized protein</fullName>
    </submittedName>
</protein>
<name>A0A6G1CWC6_9ORYZ</name>
<accession>A0A6G1CWC6</accession>
<reference evidence="1 2" key="1">
    <citation type="submission" date="2019-11" db="EMBL/GenBank/DDBJ databases">
        <title>Whole genome sequence of Oryza granulata.</title>
        <authorList>
            <person name="Li W."/>
        </authorList>
    </citation>
    <scope>NUCLEOTIDE SEQUENCE [LARGE SCALE GENOMIC DNA]</scope>
    <source>
        <strain evidence="2">cv. Menghai</strain>
        <tissue evidence="1">Leaf</tissue>
    </source>
</reference>
<organism evidence="1 2">
    <name type="scientific">Oryza meyeriana var. granulata</name>
    <dbReference type="NCBI Taxonomy" id="110450"/>
    <lineage>
        <taxon>Eukaryota</taxon>
        <taxon>Viridiplantae</taxon>
        <taxon>Streptophyta</taxon>
        <taxon>Embryophyta</taxon>
        <taxon>Tracheophyta</taxon>
        <taxon>Spermatophyta</taxon>
        <taxon>Magnoliopsida</taxon>
        <taxon>Liliopsida</taxon>
        <taxon>Poales</taxon>
        <taxon>Poaceae</taxon>
        <taxon>BOP clade</taxon>
        <taxon>Oryzoideae</taxon>
        <taxon>Oryzeae</taxon>
        <taxon>Oryzinae</taxon>
        <taxon>Oryza</taxon>
        <taxon>Oryza meyeriana</taxon>
    </lineage>
</organism>
<keyword evidence="2" id="KW-1185">Reference proteome</keyword>
<dbReference type="Proteomes" id="UP000479710">
    <property type="component" value="Unassembled WGS sequence"/>
</dbReference>
<dbReference type="AlphaFoldDB" id="A0A6G1CWC6"/>
<dbReference type="InterPro" id="IPR007658">
    <property type="entry name" value="DUF594"/>
</dbReference>
<evidence type="ECO:0000313" key="1">
    <source>
        <dbReference type="EMBL" id="KAF0904440.1"/>
    </source>
</evidence>
<dbReference type="EMBL" id="SPHZ02000008">
    <property type="protein sequence ID" value="KAF0904440.1"/>
    <property type="molecule type" value="Genomic_DNA"/>
</dbReference>
<dbReference type="PANTHER" id="PTHR31325">
    <property type="entry name" value="OS01G0798800 PROTEIN-RELATED"/>
    <property type="match status" value="1"/>
</dbReference>
<evidence type="ECO:0000313" key="2">
    <source>
        <dbReference type="Proteomes" id="UP000479710"/>
    </source>
</evidence>
<gene>
    <name evidence="1" type="ORF">E2562_034513</name>
</gene>
<comment type="caution">
    <text evidence="1">The sequence shown here is derived from an EMBL/GenBank/DDBJ whole genome shotgun (WGS) entry which is preliminary data.</text>
</comment>
<sequence>MLSYFRESARAAVDDDTGAGEQLVKELCSSRGRGVLKKLRGELTQQARARPMFNYDTVMESVTMSGFDESLLLWHIAKDLCLFRHGIDMAKLRVTSNSTDSDRLICRSTCCTCSSRSRRMEMTSATLDISQLLYRNTVEVARQVSLDAADAGWDVRRDRLRDTRQSLLKMSSRGGHRDRLLDGDRTEMRDTVWNVVAAVWTEMLIFAAARTQASEHLRQLSHGGELVTLEPDNVAKLVVYDQ</sequence>
<dbReference type="Pfam" id="PF04578">
    <property type="entry name" value="DUF594"/>
    <property type="match status" value="1"/>
</dbReference>
<proteinExistence type="predicted"/>